<comment type="caution">
    <text evidence="2">The sequence shown here is derived from an EMBL/GenBank/DDBJ whole genome shotgun (WGS) entry which is preliminary data.</text>
</comment>
<gene>
    <name evidence="2" type="ORF">F2Q68_00004476</name>
</gene>
<evidence type="ECO:0000313" key="3">
    <source>
        <dbReference type="Proteomes" id="UP000712281"/>
    </source>
</evidence>
<evidence type="ECO:0000313" key="2">
    <source>
        <dbReference type="EMBL" id="KAF2582519.1"/>
    </source>
</evidence>
<reference evidence="2" key="1">
    <citation type="submission" date="2019-12" db="EMBL/GenBank/DDBJ databases">
        <title>Genome sequencing and annotation of Brassica cretica.</title>
        <authorList>
            <person name="Studholme D.J."/>
            <person name="Sarris P.F."/>
        </authorList>
    </citation>
    <scope>NUCLEOTIDE SEQUENCE</scope>
    <source>
        <strain evidence="2">PFS-001/15</strain>
        <tissue evidence="2">Leaf</tissue>
    </source>
</reference>
<organism evidence="2 3">
    <name type="scientific">Brassica cretica</name>
    <name type="common">Mustard</name>
    <dbReference type="NCBI Taxonomy" id="69181"/>
    <lineage>
        <taxon>Eukaryota</taxon>
        <taxon>Viridiplantae</taxon>
        <taxon>Streptophyta</taxon>
        <taxon>Embryophyta</taxon>
        <taxon>Tracheophyta</taxon>
        <taxon>Spermatophyta</taxon>
        <taxon>Magnoliopsida</taxon>
        <taxon>eudicotyledons</taxon>
        <taxon>Gunneridae</taxon>
        <taxon>Pentapetalae</taxon>
        <taxon>rosids</taxon>
        <taxon>malvids</taxon>
        <taxon>Brassicales</taxon>
        <taxon>Brassicaceae</taxon>
        <taxon>Brassiceae</taxon>
        <taxon>Brassica</taxon>
    </lineage>
</organism>
<dbReference type="AlphaFoldDB" id="A0A8S9JLE7"/>
<protein>
    <submittedName>
        <fullName evidence="2">Uncharacterized protein</fullName>
    </submittedName>
</protein>
<name>A0A8S9JLE7_BRACR</name>
<accession>A0A8S9JLE7</accession>
<feature type="compositionally biased region" description="Basic and acidic residues" evidence="1">
    <location>
        <begin position="57"/>
        <end position="70"/>
    </location>
</feature>
<feature type="region of interest" description="Disordered" evidence="1">
    <location>
        <begin position="40"/>
        <end position="78"/>
    </location>
</feature>
<dbReference type="Proteomes" id="UP000712281">
    <property type="component" value="Unassembled WGS sequence"/>
</dbReference>
<proteinExistence type="predicted"/>
<sequence length="78" mass="8540">MKRRFRAQIWPMPTLETPNSGIGANLLPVTAQGDVATYEKTKGAQTYDVEDNESEPELDKEAPDGAEKTESPTIAYLG</sequence>
<evidence type="ECO:0000256" key="1">
    <source>
        <dbReference type="SAM" id="MobiDB-lite"/>
    </source>
</evidence>
<dbReference type="EMBL" id="QGKW02001660">
    <property type="protein sequence ID" value="KAF2582519.1"/>
    <property type="molecule type" value="Genomic_DNA"/>
</dbReference>